<dbReference type="PANTHER" id="PTHR34106">
    <property type="entry name" value="GLYCOSIDASE"/>
    <property type="match status" value="1"/>
</dbReference>
<protein>
    <submittedName>
        <fullName evidence="4">Predicted glycosyl hydrolase, GH43/DUF377 family</fullName>
    </submittedName>
</protein>
<evidence type="ECO:0000313" key="4">
    <source>
        <dbReference type="EMBL" id="SDD61225.1"/>
    </source>
</evidence>
<organism evidence="4 5">
    <name type="scientific">Pricia antarctica</name>
    <dbReference type="NCBI Taxonomy" id="641691"/>
    <lineage>
        <taxon>Bacteria</taxon>
        <taxon>Pseudomonadati</taxon>
        <taxon>Bacteroidota</taxon>
        <taxon>Flavobacteriia</taxon>
        <taxon>Flavobacteriales</taxon>
        <taxon>Flavobacteriaceae</taxon>
        <taxon>Pricia</taxon>
    </lineage>
</organism>
<gene>
    <name evidence="4" type="ORF">SAMN05421636_101201</name>
</gene>
<accession>A0A1G6W844</accession>
<reference evidence="4 5" key="1">
    <citation type="submission" date="2016-10" db="EMBL/GenBank/DDBJ databases">
        <authorList>
            <person name="de Groot N.N."/>
        </authorList>
    </citation>
    <scope>NUCLEOTIDE SEQUENCE [LARGE SCALE GENOMIC DNA]</scope>
    <source>
        <strain evidence="4 5">DSM 23421</strain>
    </source>
</reference>
<dbReference type="GO" id="GO:0016757">
    <property type="term" value="F:glycosyltransferase activity"/>
    <property type="evidence" value="ECO:0007669"/>
    <property type="project" value="UniProtKB-KW"/>
</dbReference>
<evidence type="ECO:0000313" key="5">
    <source>
        <dbReference type="Proteomes" id="UP000199109"/>
    </source>
</evidence>
<evidence type="ECO:0000256" key="1">
    <source>
        <dbReference type="ARBA" id="ARBA00022676"/>
    </source>
</evidence>
<evidence type="ECO:0000256" key="3">
    <source>
        <dbReference type="ARBA" id="ARBA00024356"/>
    </source>
</evidence>
<dbReference type="Gene3D" id="2.115.10.20">
    <property type="entry name" value="Glycosyl hydrolase domain, family 43"/>
    <property type="match status" value="1"/>
</dbReference>
<dbReference type="PROSITE" id="PS51257">
    <property type="entry name" value="PROKAR_LIPOPROTEIN"/>
    <property type="match status" value="1"/>
</dbReference>
<dbReference type="PIRSF" id="PIRSF016202">
    <property type="entry name" value="PH1107"/>
    <property type="match status" value="1"/>
</dbReference>
<keyword evidence="2" id="KW-0808">Transferase</keyword>
<keyword evidence="1" id="KW-0328">Glycosyltransferase</keyword>
<dbReference type="Proteomes" id="UP000199109">
    <property type="component" value="Unassembled WGS sequence"/>
</dbReference>
<dbReference type="STRING" id="641691.SAMN05421636_101201"/>
<dbReference type="SUPFAM" id="SSF75005">
    <property type="entry name" value="Arabinanase/levansucrase/invertase"/>
    <property type="match status" value="1"/>
</dbReference>
<keyword evidence="4" id="KW-0378">Hydrolase</keyword>
<dbReference type="InterPro" id="IPR023296">
    <property type="entry name" value="Glyco_hydro_beta-prop_sf"/>
</dbReference>
<comment type="similarity">
    <text evidence="3">Belongs to the glycosyl hydrolase 130 family.</text>
</comment>
<dbReference type="GO" id="GO:0016787">
    <property type="term" value="F:hydrolase activity"/>
    <property type="evidence" value="ECO:0007669"/>
    <property type="project" value="UniProtKB-KW"/>
</dbReference>
<dbReference type="InterPro" id="IPR007184">
    <property type="entry name" value="Mannoside_phosphorylase"/>
</dbReference>
<dbReference type="CDD" id="cd18610">
    <property type="entry name" value="GH130_BT3780-like"/>
    <property type="match status" value="1"/>
</dbReference>
<proteinExistence type="inferred from homology"/>
<dbReference type="Pfam" id="PF04041">
    <property type="entry name" value="Glyco_hydro_130"/>
    <property type="match status" value="1"/>
</dbReference>
<dbReference type="EMBL" id="FNAO01000001">
    <property type="protein sequence ID" value="SDD61225.1"/>
    <property type="molecule type" value="Genomic_DNA"/>
</dbReference>
<keyword evidence="5" id="KW-1185">Reference proteome</keyword>
<dbReference type="AlphaFoldDB" id="A0A1G6W844"/>
<sequence>MLAKNRKIMDILKKRLAILLFLLVLTACGVKPTVADTKGDKALLVDKAWMLGPFERPENAKPIIQSNPAIVFKDPMSGADVAWQSKATFNPAAVVKGKKIHVLYRAEQDRNVDSIGGHTSRIGLAISKDGVNYQTEEAPIFYPDNDDQKKYEWIGGTEDPRIVESDDGTYILTYTQWNGKIPRLALATSPDLKKWTKHGPVFEDYKDGKYNERETKSGAIVTELKDGKLVAAKINGNYYMYYGVPHIWLASSTELINWVPVEDYAGNLAPVLNPRPGYFDSWLVEAGPPPVLTDDGIVVLYNAGNSSNIGVKDLGNRVYTSGQALFSATEPWKLIDRSETPFLKPELPFEKSGQYKDGTTFVEGLVYFDGKWYLFYGTADSMVGVATATVD</sequence>
<dbReference type="PANTHER" id="PTHR34106:SF5">
    <property type="entry name" value="GLYCOSIDASE"/>
    <property type="match status" value="1"/>
</dbReference>
<name>A0A1G6W844_9FLAO</name>
<evidence type="ECO:0000256" key="2">
    <source>
        <dbReference type="ARBA" id="ARBA00022679"/>
    </source>
</evidence>